<evidence type="ECO:0000256" key="1">
    <source>
        <dbReference type="SAM" id="Phobius"/>
    </source>
</evidence>
<accession>A0AAD0JNX0</accession>
<keyword evidence="1" id="KW-0472">Membrane</keyword>
<dbReference type="EMBL" id="CP015453">
    <property type="protein sequence ID" value="AWH94848.1"/>
    <property type="molecule type" value="Genomic_DNA"/>
</dbReference>
<keyword evidence="1" id="KW-0812">Transmembrane</keyword>
<sequence>MTDHDHTPRPAALGLTGLAVGLGIIGVSIGFATLLGLTATASGGDETTDYGPMAVTAVSSLVLGLLLIAGAVLLWRAHRAARVVIGVAVALLVMSSIARMVVDSVTFISVLGSVLSLCALVAMGVLLASSGVREHVREGVPLRLN</sequence>
<name>A0AAD0JNX0_9ACTN</name>
<gene>
    <name evidence="2" type="ORF">A6048_04345</name>
</gene>
<reference evidence="2 3" key="1">
    <citation type="submission" date="2016-04" db="EMBL/GenBank/DDBJ databases">
        <title>Complete genome sequence of the haloalkaliphilic hydrocarbon-degrading bacterium Dietzia psychralcaliphila ILA-1T, isolated from a drain of a fish product-processing plant.</title>
        <authorList>
            <person name="Zhao J."/>
            <person name="Hu B."/>
            <person name="Geng S."/>
            <person name="Nie Y."/>
            <person name="Tang Y."/>
        </authorList>
    </citation>
    <scope>NUCLEOTIDE SEQUENCE [LARGE SCALE GENOMIC DNA]</scope>
    <source>
        <strain evidence="2 3">ILA-1</strain>
    </source>
</reference>
<proteinExistence type="predicted"/>
<feature type="transmembrane region" description="Helical" evidence="1">
    <location>
        <begin position="82"/>
        <end position="101"/>
    </location>
</feature>
<dbReference type="AlphaFoldDB" id="A0AAD0JNX0"/>
<feature type="transmembrane region" description="Helical" evidence="1">
    <location>
        <begin position="54"/>
        <end position="75"/>
    </location>
</feature>
<protein>
    <submittedName>
        <fullName evidence="2">Uncharacterized protein</fullName>
    </submittedName>
</protein>
<dbReference type="KEGG" id="dpc:A6048_04345"/>
<evidence type="ECO:0000313" key="2">
    <source>
        <dbReference type="EMBL" id="AWH94848.1"/>
    </source>
</evidence>
<feature type="transmembrane region" description="Helical" evidence="1">
    <location>
        <begin position="107"/>
        <end position="128"/>
    </location>
</feature>
<keyword evidence="3" id="KW-1185">Reference proteome</keyword>
<evidence type="ECO:0000313" key="3">
    <source>
        <dbReference type="Proteomes" id="UP000244903"/>
    </source>
</evidence>
<feature type="transmembrane region" description="Helical" evidence="1">
    <location>
        <begin position="12"/>
        <end position="34"/>
    </location>
</feature>
<keyword evidence="1" id="KW-1133">Transmembrane helix</keyword>
<dbReference type="Proteomes" id="UP000244903">
    <property type="component" value="Chromosome"/>
</dbReference>
<organism evidence="2 3">
    <name type="scientific">Dietzia psychralcaliphila</name>
    <dbReference type="NCBI Taxonomy" id="139021"/>
    <lineage>
        <taxon>Bacteria</taxon>
        <taxon>Bacillati</taxon>
        <taxon>Actinomycetota</taxon>
        <taxon>Actinomycetes</taxon>
        <taxon>Mycobacteriales</taxon>
        <taxon>Dietziaceae</taxon>
        <taxon>Dietzia</taxon>
    </lineage>
</organism>
<dbReference type="RefSeq" id="WP_107748616.1">
    <property type="nucleotide sequence ID" value="NZ_CP015453.1"/>
</dbReference>